<evidence type="ECO:0000313" key="2">
    <source>
        <dbReference type="EMBL" id="RYR72326.1"/>
    </source>
</evidence>
<accession>A0A445E9Y1</accession>
<comment type="caution">
    <text evidence="2">The sequence shown here is derived from an EMBL/GenBank/DDBJ whole genome shotgun (WGS) entry which is preliminary data.</text>
</comment>
<keyword evidence="3" id="KW-1185">Reference proteome</keyword>
<evidence type="ECO:0000256" key="1">
    <source>
        <dbReference type="SAM" id="MobiDB-lite"/>
    </source>
</evidence>
<sequence length="217" mass="24382">MLRYGTVNQAHCLVYVVDDCKKGNGVEISLNDKEYVLTEAKYNGSGLIEVKFEGESKPFSEDGRFDDSVDNGDHEDHFGFDDEDENDGEASNAFGVDGPLNQDDNGQAAGVDAAVHDAAVGQDVKVGEIFEGYETEDIDSYEGDSDDMIKKRRYPKYNEAEMSIEYEFKSLAQFKDAIREHVLLNRRDIRYIKNDKIMRTNSGSTTQILVDRPSITH</sequence>
<organism evidence="2 3">
    <name type="scientific">Arachis hypogaea</name>
    <name type="common">Peanut</name>
    <dbReference type="NCBI Taxonomy" id="3818"/>
    <lineage>
        <taxon>Eukaryota</taxon>
        <taxon>Viridiplantae</taxon>
        <taxon>Streptophyta</taxon>
        <taxon>Embryophyta</taxon>
        <taxon>Tracheophyta</taxon>
        <taxon>Spermatophyta</taxon>
        <taxon>Magnoliopsida</taxon>
        <taxon>eudicotyledons</taxon>
        <taxon>Gunneridae</taxon>
        <taxon>Pentapetalae</taxon>
        <taxon>rosids</taxon>
        <taxon>fabids</taxon>
        <taxon>Fabales</taxon>
        <taxon>Fabaceae</taxon>
        <taxon>Papilionoideae</taxon>
        <taxon>50 kb inversion clade</taxon>
        <taxon>dalbergioids sensu lato</taxon>
        <taxon>Dalbergieae</taxon>
        <taxon>Pterocarpus clade</taxon>
        <taxon>Arachis</taxon>
    </lineage>
</organism>
<evidence type="ECO:0008006" key="4">
    <source>
        <dbReference type="Google" id="ProtNLM"/>
    </source>
</evidence>
<evidence type="ECO:0000313" key="3">
    <source>
        <dbReference type="Proteomes" id="UP000289738"/>
    </source>
</evidence>
<feature type="region of interest" description="Disordered" evidence="1">
    <location>
        <begin position="58"/>
        <end position="106"/>
    </location>
</feature>
<dbReference type="EMBL" id="SDMP01000002">
    <property type="protein sequence ID" value="RYR72326.1"/>
    <property type="molecule type" value="Genomic_DNA"/>
</dbReference>
<protein>
    <recommendedName>
        <fullName evidence="4">Transposase MuDR plant domain-containing protein</fullName>
    </recommendedName>
</protein>
<dbReference type="Proteomes" id="UP000289738">
    <property type="component" value="Chromosome A02"/>
</dbReference>
<gene>
    <name evidence="2" type="ORF">Ahy_A02g006528</name>
</gene>
<proteinExistence type="predicted"/>
<reference evidence="2 3" key="1">
    <citation type="submission" date="2019-01" db="EMBL/GenBank/DDBJ databases">
        <title>Sequencing of cultivated peanut Arachis hypogaea provides insights into genome evolution and oil improvement.</title>
        <authorList>
            <person name="Chen X."/>
        </authorList>
    </citation>
    <scope>NUCLEOTIDE SEQUENCE [LARGE SCALE GENOMIC DNA]</scope>
    <source>
        <strain evidence="3">cv. Fuhuasheng</strain>
        <tissue evidence="2">Leaves</tissue>
    </source>
</reference>
<dbReference type="AlphaFoldDB" id="A0A445E9Y1"/>
<name>A0A445E9Y1_ARAHY</name>
<feature type="compositionally biased region" description="Basic and acidic residues" evidence="1">
    <location>
        <begin position="58"/>
        <end position="80"/>
    </location>
</feature>